<dbReference type="InterPro" id="IPR039104">
    <property type="entry name" value="6PGL"/>
</dbReference>
<dbReference type="EMBL" id="JAKKPZ010000002">
    <property type="protein sequence ID" value="KAI1725948.1"/>
    <property type="molecule type" value="Genomic_DNA"/>
</dbReference>
<dbReference type="InterPro" id="IPR006148">
    <property type="entry name" value="Glc/Gal-6P_isomerase"/>
</dbReference>
<evidence type="ECO:0000259" key="3">
    <source>
        <dbReference type="Pfam" id="PF01182"/>
    </source>
</evidence>
<dbReference type="InterPro" id="IPR005900">
    <property type="entry name" value="6-phosphogluconolactonase_DevB"/>
</dbReference>
<dbReference type="AlphaFoldDB" id="A0AAD4NCY8"/>
<organism evidence="4 5">
    <name type="scientific">Ditylenchus destructor</name>
    <dbReference type="NCBI Taxonomy" id="166010"/>
    <lineage>
        <taxon>Eukaryota</taxon>
        <taxon>Metazoa</taxon>
        <taxon>Ecdysozoa</taxon>
        <taxon>Nematoda</taxon>
        <taxon>Chromadorea</taxon>
        <taxon>Rhabditida</taxon>
        <taxon>Tylenchina</taxon>
        <taxon>Tylenchomorpha</taxon>
        <taxon>Sphaerularioidea</taxon>
        <taxon>Anguinidae</taxon>
        <taxon>Anguininae</taxon>
        <taxon>Ditylenchus</taxon>
    </lineage>
</organism>
<comment type="function">
    <text evidence="2">Hydrolysis of 6-phosphogluconolactone to 6-phosphogluconate.</text>
</comment>
<evidence type="ECO:0000256" key="2">
    <source>
        <dbReference type="RuleBase" id="RU365095"/>
    </source>
</evidence>
<dbReference type="CDD" id="cd01400">
    <property type="entry name" value="6PGL"/>
    <property type="match status" value="1"/>
</dbReference>
<dbReference type="PANTHER" id="PTHR11054:SF0">
    <property type="entry name" value="6-PHOSPHOGLUCONOLACTONASE"/>
    <property type="match status" value="1"/>
</dbReference>
<comment type="pathway">
    <text evidence="2">Carbohydrate degradation; pentose phosphate pathway; D-ribulose 5-phosphate from D-glucose 6-phosphate (oxidative stage): step 2/3.</text>
</comment>
<comment type="similarity">
    <text evidence="1 2">Belongs to the glucosamine/galactosamine-6-phosphate isomerase family. 6-phosphogluconolactonase subfamily.</text>
</comment>
<name>A0AAD4NCY8_9BILA</name>
<dbReference type="GO" id="GO:0017057">
    <property type="term" value="F:6-phosphogluconolactonase activity"/>
    <property type="evidence" value="ECO:0007669"/>
    <property type="project" value="UniProtKB-UniRule"/>
</dbReference>
<dbReference type="SUPFAM" id="SSF100950">
    <property type="entry name" value="NagB/RpiA/CoA transferase-like"/>
    <property type="match status" value="1"/>
</dbReference>
<reference evidence="4" key="1">
    <citation type="submission" date="2022-01" db="EMBL/GenBank/DDBJ databases">
        <title>Genome Sequence Resource for Two Populations of Ditylenchus destructor, the Migratory Endoparasitic Phytonematode.</title>
        <authorList>
            <person name="Zhang H."/>
            <person name="Lin R."/>
            <person name="Xie B."/>
        </authorList>
    </citation>
    <scope>NUCLEOTIDE SEQUENCE</scope>
    <source>
        <strain evidence="4">BazhouSP</strain>
    </source>
</reference>
<dbReference type="GO" id="GO:0016853">
    <property type="term" value="F:isomerase activity"/>
    <property type="evidence" value="ECO:0007669"/>
    <property type="project" value="UniProtKB-KW"/>
</dbReference>
<sequence length="242" mass="27297">MVKHIIHVDESEDYTKLVQEYFKEKLLKDNSSQFFTVGVSGGSMPNTLCPILKRNDPTQLSRIRLFPVDERLVPHDHQDNNVKAYLAHSLPQELSETFVRVEHIDDSKLAVLSFEKSLKNLHPNLNADGFPEFGILFLGLGPDGHTCSLFPGHSLLQETKRWIVPIEDSPKPPPRRVTVTLPVLNAAKNVAFLVTGESKAKVVKEIVEDANKTYPPSLIEREEIHWFLDKSAASLLKKTSNQ</sequence>
<proteinExistence type="inferred from homology"/>
<keyword evidence="5" id="KW-1185">Reference proteome</keyword>
<dbReference type="GO" id="GO:0006098">
    <property type="term" value="P:pentose-phosphate shunt"/>
    <property type="evidence" value="ECO:0007669"/>
    <property type="project" value="InterPro"/>
</dbReference>
<gene>
    <name evidence="4" type="ORF">DdX_02638</name>
</gene>
<accession>A0AAD4NCY8</accession>
<evidence type="ECO:0000256" key="1">
    <source>
        <dbReference type="ARBA" id="ARBA00010662"/>
    </source>
</evidence>
<dbReference type="Proteomes" id="UP001201812">
    <property type="component" value="Unassembled WGS sequence"/>
</dbReference>
<comment type="catalytic activity">
    <reaction evidence="2">
        <text>6-phospho-D-glucono-1,5-lactone + H2O = 6-phospho-D-gluconate + H(+)</text>
        <dbReference type="Rhea" id="RHEA:12556"/>
        <dbReference type="ChEBI" id="CHEBI:15377"/>
        <dbReference type="ChEBI" id="CHEBI:15378"/>
        <dbReference type="ChEBI" id="CHEBI:57955"/>
        <dbReference type="ChEBI" id="CHEBI:58759"/>
        <dbReference type="EC" id="3.1.1.31"/>
    </reaction>
</comment>
<feature type="domain" description="Glucosamine/galactosamine-6-phosphate isomerase" evidence="3">
    <location>
        <begin position="13"/>
        <end position="226"/>
    </location>
</feature>
<dbReference type="Gene3D" id="3.40.50.1360">
    <property type="match status" value="1"/>
</dbReference>
<dbReference type="InterPro" id="IPR037171">
    <property type="entry name" value="NagB/RpiA_transferase-like"/>
</dbReference>
<dbReference type="NCBIfam" id="TIGR01198">
    <property type="entry name" value="pgl"/>
    <property type="match status" value="1"/>
</dbReference>
<dbReference type="Pfam" id="PF01182">
    <property type="entry name" value="Glucosamine_iso"/>
    <property type="match status" value="1"/>
</dbReference>
<evidence type="ECO:0000313" key="4">
    <source>
        <dbReference type="EMBL" id="KAI1725948.1"/>
    </source>
</evidence>
<protein>
    <recommendedName>
        <fullName evidence="2">6-phosphogluconolactonase</fullName>
        <shortName evidence="2">6PGL</shortName>
        <ecNumber evidence="2">3.1.1.31</ecNumber>
    </recommendedName>
</protein>
<keyword evidence="2" id="KW-0378">Hydrolase</keyword>
<comment type="caution">
    <text evidence="4">The sequence shown here is derived from an EMBL/GenBank/DDBJ whole genome shotgun (WGS) entry which is preliminary data.</text>
</comment>
<dbReference type="EC" id="3.1.1.31" evidence="2"/>
<dbReference type="PANTHER" id="PTHR11054">
    <property type="entry name" value="6-PHOSPHOGLUCONOLACTONASE"/>
    <property type="match status" value="1"/>
</dbReference>
<evidence type="ECO:0000313" key="5">
    <source>
        <dbReference type="Proteomes" id="UP001201812"/>
    </source>
</evidence>
<dbReference type="GO" id="GO:0005975">
    <property type="term" value="P:carbohydrate metabolic process"/>
    <property type="evidence" value="ECO:0007669"/>
    <property type="project" value="UniProtKB-UniRule"/>
</dbReference>
<keyword evidence="4" id="KW-0413">Isomerase</keyword>